<name>A0A3S2PMY8_ORYJA</name>
<evidence type="ECO:0000256" key="1">
    <source>
        <dbReference type="SAM" id="MobiDB-lite"/>
    </source>
</evidence>
<feature type="region of interest" description="Disordered" evidence="1">
    <location>
        <begin position="145"/>
        <end position="436"/>
    </location>
</feature>
<evidence type="ECO:0000313" key="2">
    <source>
        <dbReference type="EMBL" id="RVE65203.1"/>
    </source>
</evidence>
<reference evidence="2 3" key="2">
    <citation type="submission" date="2019-01" db="EMBL/GenBank/DDBJ databases">
        <title>A chromosome length genome reference of the Java medaka (oryzias javanicus).</title>
        <authorList>
            <person name="Herpin A."/>
            <person name="Takehana Y."/>
            <person name="Naruse K."/>
            <person name="Ansai S."/>
            <person name="Kawaguchi M."/>
        </authorList>
    </citation>
    <scope>NUCLEOTIDE SEQUENCE [LARGE SCALE GENOMIC DNA]</scope>
    <source>
        <strain evidence="2">RS831</strain>
        <tissue evidence="2">Whole body</tissue>
    </source>
</reference>
<feature type="compositionally biased region" description="Polar residues" evidence="1">
    <location>
        <begin position="465"/>
        <end position="483"/>
    </location>
</feature>
<gene>
    <name evidence="2" type="ORF">OJAV_G00133180</name>
</gene>
<dbReference type="AlphaFoldDB" id="A0A3S2PMY8"/>
<feature type="region of interest" description="Disordered" evidence="1">
    <location>
        <begin position="450"/>
        <end position="504"/>
    </location>
</feature>
<proteinExistence type="predicted"/>
<sequence>MRPTMLQQNNNNNYPCLNMSGSSREMLQKFSRTSLPFPSRVELGLGDLPLIRGLRAWALFSRNRRKACGLPGAGPADPKGQGGPCPQPADVYLSGEWGLGLPLGLDARQAEIGALVTVASLKTSEGGGKTQTQCLFLRTQKGGHLYSTSKPAGGDWLQGKTAKGGGRESAGSGTNRVKVKSGRRWRKSSSAAQQRSGERQEEPEKGAPDRNQPPSPQPDSRRSRCSHRTCDPKMQTSTFISDSCEEGSKHETKQEESSAPVGGSVCSPDPQTDLNHFEVEPEFRFESEGELDVHLQRSNLAEVTSNTVKEEPNPHKEEQEENTKEQEEKGGSSSLLTSEDGETERTCSSQEEDSHGAAANRAPSLPPLASMATGLPCLEAGREEKEEEEAVRVETEDEEKRRNRGELEEKREEERNSKVAAEEERTEEEEEEEFGVFMQAEEAPAWSEGVNMCASSPGESAESGCGSSLSTPLGEDPSSSPQADASWAAFPPLTSDTGVEERQWWPASAVETRKDRLSTNHNVASVFTEAFPTPPDSPGSDPCDPCDLDAIPTLTQLLRGKATQDLSFLDSFHDLNKMIGQRYKRGSSVSRQLLLQTLHLQDPETDIRTASWTSTRRLSPGFPSANQHAPSGKRRLSYDYNRNVAE</sequence>
<feature type="compositionally biased region" description="Basic and acidic residues" evidence="1">
    <location>
        <begin position="275"/>
        <end position="295"/>
    </location>
</feature>
<feature type="compositionally biased region" description="Acidic residues" evidence="1">
    <location>
        <begin position="424"/>
        <end position="434"/>
    </location>
</feature>
<feature type="compositionally biased region" description="Basic and acidic residues" evidence="1">
    <location>
        <begin position="380"/>
        <end position="423"/>
    </location>
</feature>
<organism evidence="2 3">
    <name type="scientific">Oryzias javanicus</name>
    <name type="common">Javanese ricefish</name>
    <name type="synonym">Aplocheilus javanicus</name>
    <dbReference type="NCBI Taxonomy" id="123683"/>
    <lineage>
        <taxon>Eukaryota</taxon>
        <taxon>Metazoa</taxon>
        <taxon>Chordata</taxon>
        <taxon>Craniata</taxon>
        <taxon>Vertebrata</taxon>
        <taxon>Euteleostomi</taxon>
        <taxon>Actinopterygii</taxon>
        <taxon>Neopterygii</taxon>
        <taxon>Teleostei</taxon>
        <taxon>Neoteleostei</taxon>
        <taxon>Acanthomorphata</taxon>
        <taxon>Ovalentaria</taxon>
        <taxon>Atherinomorphae</taxon>
        <taxon>Beloniformes</taxon>
        <taxon>Adrianichthyidae</taxon>
        <taxon>Oryziinae</taxon>
        <taxon>Oryzias</taxon>
    </lineage>
</organism>
<feature type="compositionally biased region" description="Basic residues" evidence="1">
    <location>
        <begin position="177"/>
        <end position="187"/>
    </location>
</feature>
<feature type="region of interest" description="Disordered" evidence="1">
    <location>
        <begin position="605"/>
        <end position="646"/>
    </location>
</feature>
<dbReference type="OrthoDB" id="8965081at2759"/>
<feature type="compositionally biased region" description="Basic and acidic residues" evidence="1">
    <location>
        <begin position="246"/>
        <end position="256"/>
    </location>
</feature>
<dbReference type="Proteomes" id="UP000283210">
    <property type="component" value="Chromosome 13"/>
</dbReference>
<accession>A0A3S2PMY8</accession>
<evidence type="ECO:0008006" key="4">
    <source>
        <dbReference type="Google" id="ProtNLM"/>
    </source>
</evidence>
<feature type="compositionally biased region" description="Polar residues" evidence="1">
    <location>
        <begin position="296"/>
        <end position="307"/>
    </location>
</feature>
<keyword evidence="3" id="KW-1185">Reference proteome</keyword>
<protein>
    <recommendedName>
        <fullName evidence="4">Aftiphilin clathrin-binding box domain-containing protein</fullName>
    </recommendedName>
</protein>
<evidence type="ECO:0000313" key="3">
    <source>
        <dbReference type="Proteomes" id="UP000283210"/>
    </source>
</evidence>
<feature type="compositionally biased region" description="Basic and acidic residues" evidence="1">
    <location>
        <begin position="196"/>
        <end position="208"/>
    </location>
</feature>
<dbReference type="EMBL" id="CM012449">
    <property type="protein sequence ID" value="RVE65203.1"/>
    <property type="molecule type" value="Genomic_DNA"/>
</dbReference>
<feature type="compositionally biased region" description="Polar residues" evidence="1">
    <location>
        <begin position="608"/>
        <end position="617"/>
    </location>
</feature>
<reference evidence="2 3" key="1">
    <citation type="submission" date="2018-11" db="EMBL/GenBank/DDBJ databases">
        <authorList>
            <person name="Lopez-Roques C."/>
            <person name="Donnadieu C."/>
            <person name="Bouchez O."/>
            <person name="Klopp C."/>
            <person name="Cabau C."/>
            <person name="Zahm M."/>
        </authorList>
    </citation>
    <scope>NUCLEOTIDE SEQUENCE [LARGE SCALE GENOMIC DNA]</scope>
    <source>
        <strain evidence="2">RS831</strain>
        <tissue evidence="2">Whole body</tissue>
    </source>
</reference>
<feature type="compositionally biased region" description="Basic and acidic residues" evidence="1">
    <location>
        <begin position="308"/>
        <end position="330"/>
    </location>
</feature>